<evidence type="ECO:0000313" key="10">
    <source>
        <dbReference type="Proteomes" id="UP000305546"/>
    </source>
</evidence>
<dbReference type="PIRSF" id="PIRSF003107">
    <property type="entry name" value="PhoU"/>
    <property type="match status" value="1"/>
</dbReference>
<comment type="similarity">
    <text evidence="2 7">Belongs to the PhoU family.</text>
</comment>
<evidence type="ECO:0000256" key="2">
    <source>
        <dbReference type="ARBA" id="ARBA00008107"/>
    </source>
</evidence>
<evidence type="ECO:0000259" key="8">
    <source>
        <dbReference type="Pfam" id="PF01895"/>
    </source>
</evidence>
<name>A0A5C4LRF9_9PSEU</name>
<keyword evidence="5 7" id="KW-0963">Cytoplasm</keyword>
<proteinExistence type="inferred from homology"/>
<evidence type="ECO:0000256" key="1">
    <source>
        <dbReference type="ARBA" id="ARBA00004496"/>
    </source>
</evidence>
<reference evidence="9 10" key="1">
    <citation type="submission" date="2019-06" db="EMBL/GenBank/DDBJ databases">
        <title>Amycolatopsis alkalitolerans sp. nov., isolated from Gastrodia elata Blume.</title>
        <authorList>
            <person name="Narsing Rao M.P."/>
            <person name="Li W.J."/>
        </authorList>
    </citation>
    <scope>NUCLEOTIDE SEQUENCE [LARGE SCALE GENOMIC DNA]</scope>
    <source>
        <strain evidence="9 10">SYSUP0005</strain>
    </source>
</reference>
<evidence type="ECO:0000256" key="5">
    <source>
        <dbReference type="ARBA" id="ARBA00022490"/>
    </source>
</evidence>
<evidence type="ECO:0000256" key="6">
    <source>
        <dbReference type="ARBA" id="ARBA00022592"/>
    </source>
</evidence>
<dbReference type="AlphaFoldDB" id="A0A5C4LRF9"/>
<evidence type="ECO:0000256" key="3">
    <source>
        <dbReference type="ARBA" id="ARBA00011738"/>
    </source>
</evidence>
<feature type="domain" description="PhoU" evidence="8">
    <location>
        <begin position="18"/>
        <end position="104"/>
    </location>
</feature>
<dbReference type="InterPro" id="IPR026022">
    <property type="entry name" value="PhoU_dom"/>
</dbReference>
<keyword evidence="6 7" id="KW-0592">Phosphate transport</keyword>
<sequence>MRTEYHEKLAQFQQRLGELARLAETAIGQATQALLNGDRELARTVTGGESAIMRLHRLLDTDAVNLLALQQPVASELRTVVAGLRMSADLERMGALARHVAEIVQQHETGPVVPDGVRPTLAAMGEVAGRMAADARKAMAARDATALRRLDRDDDEMDRLEAVVRQDVLAEVPPANLRTAMDLALLARFYERFGDHAVSLAKRVAYLAEHPAQDLTV</sequence>
<evidence type="ECO:0000256" key="4">
    <source>
        <dbReference type="ARBA" id="ARBA00022448"/>
    </source>
</evidence>
<dbReference type="PANTHER" id="PTHR42930">
    <property type="entry name" value="PHOSPHATE-SPECIFIC TRANSPORT SYSTEM ACCESSORY PROTEIN PHOU"/>
    <property type="match status" value="1"/>
</dbReference>
<dbReference type="Proteomes" id="UP000305546">
    <property type="component" value="Unassembled WGS sequence"/>
</dbReference>
<dbReference type="OrthoDB" id="9814256at2"/>
<gene>
    <name evidence="9" type="primary">phoU</name>
    <name evidence="9" type="ORF">FG385_28670</name>
</gene>
<dbReference type="Pfam" id="PF01895">
    <property type="entry name" value="PhoU"/>
    <property type="match status" value="2"/>
</dbReference>
<dbReference type="PANTHER" id="PTHR42930:SF3">
    <property type="entry name" value="PHOSPHATE-SPECIFIC TRANSPORT SYSTEM ACCESSORY PROTEIN PHOU"/>
    <property type="match status" value="1"/>
</dbReference>
<dbReference type="GO" id="GO:0045936">
    <property type="term" value="P:negative regulation of phosphate metabolic process"/>
    <property type="evidence" value="ECO:0007669"/>
    <property type="project" value="InterPro"/>
</dbReference>
<protein>
    <recommendedName>
        <fullName evidence="7">Phosphate-specific transport system accessory protein PhoU</fullName>
    </recommendedName>
</protein>
<feature type="domain" description="PhoU" evidence="8">
    <location>
        <begin position="123"/>
        <end position="204"/>
    </location>
</feature>
<keyword evidence="4 7" id="KW-0813">Transport</keyword>
<evidence type="ECO:0000313" key="9">
    <source>
        <dbReference type="EMBL" id="TNC21308.1"/>
    </source>
</evidence>
<dbReference type="RefSeq" id="WP_139099923.1">
    <property type="nucleotide sequence ID" value="NZ_VDFW01000035.1"/>
</dbReference>
<comment type="caution">
    <text evidence="9">The sequence shown here is derived from an EMBL/GenBank/DDBJ whole genome shotgun (WGS) entry which is preliminary data.</text>
</comment>
<dbReference type="FunFam" id="1.20.58.220:FF:000004">
    <property type="entry name" value="Phosphate-specific transport system accessory protein PhoU"/>
    <property type="match status" value="1"/>
</dbReference>
<dbReference type="NCBIfam" id="TIGR02135">
    <property type="entry name" value="phoU_full"/>
    <property type="match status" value="1"/>
</dbReference>
<dbReference type="SUPFAM" id="SSF109755">
    <property type="entry name" value="PhoU-like"/>
    <property type="match status" value="1"/>
</dbReference>
<dbReference type="GO" id="GO:0030643">
    <property type="term" value="P:intracellular phosphate ion homeostasis"/>
    <property type="evidence" value="ECO:0007669"/>
    <property type="project" value="InterPro"/>
</dbReference>
<accession>A0A5C4LRF9</accession>
<dbReference type="InterPro" id="IPR038078">
    <property type="entry name" value="PhoU-like_sf"/>
</dbReference>
<evidence type="ECO:0000256" key="7">
    <source>
        <dbReference type="PIRNR" id="PIRNR003107"/>
    </source>
</evidence>
<dbReference type="EMBL" id="VDFW01000035">
    <property type="protein sequence ID" value="TNC21308.1"/>
    <property type="molecule type" value="Genomic_DNA"/>
</dbReference>
<dbReference type="GO" id="GO:0006817">
    <property type="term" value="P:phosphate ion transport"/>
    <property type="evidence" value="ECO:0007669"/>
    <property type="project" value="UniProtKB-KW"/>
</dbReference>
<dbReference type="Gene3D" id="1.20.58.220">
    <property type="entry name" value="Phosphate transport system protein phou homolog 2, domain 2"/>
    <property type="match status" value="1"/>
</dbReference>
<dbReference type="GO" id="GO:0005737">
    <property type="term" value="C:cytoplasm"/>
    <property type="evidence" value="ECO:0007669"/>
    <property type="project" value="UniProtKB-SubCell"/>
</dbReference>
<comment type="function">
    <text evidence="7">Plays a role in the regulation of phosphate uptake.</text>
</comment>
<keyword evidence="10" id="KW-1185">Reference proteome</keyword>
<dbReference type="InterPro" id="IPR028366">
    <property type="entry name" value="PhoU"/>
</dbReference>
<comment type="subcellular location">
    <subcellularLocation>
        <location evidence="1 7">Cytoplasm</location>
    </subcellularLocation>
</comment>
<comment type="subunit">
    <text evidence="3 7">Homodimer.</text>
</comment>
<organism evidence="9 10">
    <name type="scientific">Amycolatopsis alkalitolerans</name>
    <dbReference type="NCBI Taxonomy" id="2547244"/>
    <lineage>
        <taxon>Bacteria</taxon>
        <taxon>Bacillati</taxon>
        <taxon>Actinomycetota</taxon>
        <taxon>Actinomycetes</taxon>
        <taxon>Pseudonocardiales</taxon>
        <taxon>Pseudonocardiaceae</taxon>
        <taxon>Amycolatopsis</taxon>
    </lineage>
</organism>